<dbReference type="Gene3D" id="1.20.5.2950">
    <property type="match status" value="1"/>
</dbReference>
<sequence>MINIDFTLFVQIVEALIMTFILYYILIKPVMNAMQQREQHFASLEKETQALLNSASEIIKKYEEELAKARAEGAQKRELLKEEARKIEKELLSKVLKEVEEYKARWSQEFTNQLEAIRKDLQGRIEMFASLIVERVLGRKV</sequence>
<name>A0A075WRE4_9BACT</name>
<evidence type="ECO:0000256" key="13">
    <source>
        <dbReference type="HAMAP-Rule" id="MF_01398"/>
    </source>
</evidence>
<dbReference type="AlphaFoldDB" id="A0A075WRE4"/>
<protein>
    <recommendedName>
        <fullName evidence="13">ATP synthase subunit b</fullName>
    </recommendedName>
    <alternativeName>
        <fullName evidence="13">ATP synthase F(0) sector subunit b</fullName>
    </alternativeName>
    <alternativeName>
        <fullName evidence="13">ATPase subunit I</fullName>
    </alternativeName>
    <alternativeName>
        <fullName evidence="13">F-type ATPase subunit b</fullName>
        <shortName evidence="13">F-ATPase subunit b</shortName>
    </alternativeName>
</protein>
<evidence type="ECO:0000256" key="1">
    <source>
        <dbReference type="ARBA" id="ARBA00005513"/>
    </source>
</evidence>
<keyword evidence="2 13" id="KW-0813">Transport</keyword>
<gene>
    <name evidence="13" type="primary">atpF</name>
    <name evidence="16" type="ORF">HL41_01070</name>
</gene>
<keyword evidence="3 13" id="KW-0138">CF(0)</keyword>
<dbReference type="GO" id="GO:0005886">
    <property type="term" value="C:plasma membrane"/>
    <property type="evidence" value="ECO:0007669"/>
    <property type="project" value="UniProtKB-SubCell"/>
</dbReference>
<keyword evidence="13" id="KW-1003">Cell membrane</keyword>
<evidence type="ECO:0000256" key="8">
    <source>
        <dbReference type="ARBA" id="ARBA00023136"/>
    </source>
</evidence>
<evidence type="ECO:0000256" key="7">
    <source>
        <dbReference type="ARBA" id="ARBA00023065"/>
    </source>
</evidence>
<dbReference type="GO" id="GO:0045259">
    <property type="term" value="C:proton-transporting ATP synthase complex"/>
    <property type="evidence" value="ECO:0007669"/>
    <property type="project" value="UniProtKB-KW"/>
</dbReference>
<evidence type="ECO:0000256" key="4">
    <source>
        <dbReference type="ARBA" id="ARBA00022692"/>
    </source>
</evidence>
<dbReference type="CDD" id="cd06503">
    <property type="entry name" value="ATP-synt_Fo_b"/>
    <property type="match status" value="1"/>
</dbReference>
<comment type="function">
    <text evidence="10 13">F(1)F(0) ATP synthase produces ATP from ADP in the presence of a proton or sodium gradient. F-type ATPases consist of two structural domains, F(1) containing the extramembraneous catalytic core and F(0) containing the membrane proton channel, linked together by a central stalk and a peripheral stalk. During catalysis, ATP synthesis in the catalytic domain of F(1) is coupled via a rotary mechanism of the central stalk subunits to proton translocation.</text>
</comment>
<evidence type="ECO:0000256" key="15">
    <source>
        <dbReference type="SAM" id="Coils"/>
    </source>
</evidence>
<keyword evidence="7 13" id="KW-0406">Ion transport</keyword>
<evidence type="ECO:0000256" key="2">
    <source>
        <dbReference type="ARBA" id="ARBA00022448"/>
    </source>
</evidence>
<dbReference type="InterPro" id="IPR050059">
    <property type="entry name" value="ATP_synthase_B_chain"/>
</dbReference>
<dbReference type="PANTHER" id="PTHR33445">
    <property type="entry name" value="ATP SYNTHASE SUBUNIT B', CHLOROPLASTIC"/>
    <property type="match status" value="1"/>
</dbReference>
<keyword evidence="9 13" id="KW-0066">ATP synthesis</keyword>
<comment type="function">
    <text evidence="11">Component of the F(0) channel, it forms part of the peripheral stalk, linking F(1) to F(0). The b'-subunit is a diverged and duplicated form of b found in plants and photosynthetic bacteria.</text>
</comment>
<comment type="subcellular location">
    <subcellularLocation>
        <location evidence="13">Cell membrane</location>
        <topology evidence="13">Single-pass membrane protein</topology>
    </subcellularLocation>
    <subcellularLocation>
        <location evidence="12">Endomembrane system</location>
        <topology evidence="12">Single-pass membrane protein</topology>
    </subcellularLocation>
</comment>
<dbReference type="HOGENOM" id="CLU_079215_9_3_0"/>
<evidence type="ECO:0000256" key="11">
    <source>
        <dbReference type="ARBA" id="ARBA00025614"/>
    </source>
</evidence>
<keyword evidence="5 13" id="KW-0375">Hydrogen ion transport</keyword>
<reference evidence="16 17" key="1">
    <citation type="journal article" date="2015" name="Genome Announc.">
        <title>Genome Sequence of a Sulfate-Reducing Thermophilic Bacterium, Thermodesulfobacterium commune DSM 2178T (Phylum Thermodesulfobacteria).</title>
        <authorList>
            <person name="Bhatnagar S."/>
            <person name="Badger J.H."/>
            <person name="Madupu R."/>
            <person name="Khouri H.M."/>
            <person name="O'Connor E.M."/>
            <person name="Robb F.T."/>
            <person name="Ward N.L."/>
            <person name="Eisen J.A."/>
        </authorList>
    </citation>
    <scope>NUCLEOTIDE SEQUENCE [LARGE SCALE GENOMIC DNA]</scope>
    <source>
        <strain evidence="16 17">DSM 2178</strain>
    </source>
</reference>
<organism evidence="16 17">
    <name type="scientific">Thermodesulfobacterium commune DSM 2178</name>
    <dbReference type="NCBI Taxonomy" id="289377"/>
    <lineage>
        <taxon>Bacteria</taxon>
        <taxon>Pseudomonadati</taxon>
        <taxon>Thermodesulfobacteriota</taxon>
        <taxon>Thermodesulfobacteria</taxon>
        <taxon>Thermodesulfobacteriales</taxon>
        <taxon>Thermodesulfobacteriaceae</taxon>
        <taxon>Thermodesulfobacterium</taxon>
    </lineage>
</organism>
<dbReference type="Pfam" id="PF00430">
    <property type="entry name" value="ATP-synt_B"/>
    <property type="match status" value="1"/>
</dbReference>
<evidence type="ECO:0000256" key="14">
    <source>
        <dbReference type="RuleBase" id="RU003848"/>
    </source>
</evidence>
<feature type="coiled-coil region" evidence="15">
    <location>
        <begin position="45"/>
        <end position="90"/>
    </location>
</feature>
<keyword evidence="15" id="KW-0175">Coiled coil</keyword>
<keyword evidence="17" id="KW-1185">Reference proteome</keyword>
<evidence type="ECO:0000313" key="17">
    <source>
        <dbReference type="Proteomes" id="UP000028481"/>
    </source>
</evidence>
<dbReference type="PANTHER" id="PTHR33445:SF2">
    <property type="entry name" value="ATP SYNTHASE SUBUNIT B', CHLOROPLASTIC"/>
    <property type="match status" value="1"/>
</dbReference>
<keyword evidence="8 13" id="KW-0472">Membrane</keyword>
<evidence type="ECO:0000256" key="3">
    <source>
        <dbReference type="ARBA" id="ARBA00022547"/>
    </source>
</evidence>
<dbReference type="STRING" id="289377.HL41_01070"/>
<evidence type="ECO:0000256" key="9">
    <source>
        <dbReference type="ARBA" id="ARBA00023310"/>
    </source>
</evidence>
<evidence type="ECO:0000256" key="5">
    <source>
        <dbReference type="ARBA" id="ARBA00022781"/>
    </source>
</evidence>
<dbReference type="GO" id="GO:0046933">
    <property type="term" value="F:proton-transporting ATP synthase activity, rotational mechanism"/>
    <property type="evidence" value="ECO:0007669"/>
    <property type="project" value="UniProtKB-UniRule"/>
</dbReference>
<evidence type="ECO:0000313" key="16">
    <source>
        <dbReference type="EMBL" id="AIH03530.1"/>
    </source>
</evidence>
<accession>A0A075WRE4</accession>
<dbReference type="GO" id="GO:0046961">
    <property type="term" value="F:proton-transporting ATPase activity, rotational mechanism"/>
    <property type="evidence" value="ECO:0007669"/>
    <property type="project" value="TreeGrafter"/>
</dbReference>
<dbReference type="PaxDb" id="289377-HL41_01070"/>
<evidence type="ECO:0000256" key="10">
    <source>
        <dbReference type="ARBA" id="ARBA00025198"/>
    </source>
</evidence>
<comment type="subunit">
    <text evidence="13">F-type ATPases have 2 components, F(1) - the catalytic core - and F(0) - the membrane proton channel. F(1) has five subunits: alpha(3), beta(3), gamma(1), delta(1), epsilon(1). F(0) has three main subunits: a(1), b(2) and c(10-14). The alpha and beta chains form an alternating ring which encloses part of the gamma chain. F(1) is attached to F(0) by a central stalk formed by the gamma and epsilon chains, while a peripheral stalk is formed by the delta and b chains.</text>
</comment>
<keyword evidence="4 13" id="KW-0812">Transmembrane</keyword>
<dbReference type="GO" id="GO:0012505">
    <property type="term" value="C:endomembrane system"/>
    <property type="evidence" value="ECO:0007669"/>
    <property type="project" value="UniProtKB-SubCell"/>
</dbReference>
<feature type="transmembrane region" description="Helical" evidence="13">
    <location>
        <begin position="6"/>
        <end position="27"/>
    </location>
</feature>
<dbReference type="KEGG" id="tcm:HL41_01070"/>
<comment type="similarity">
    <text evidence="1 13 14">Belongs to the ATPase B chain family.</text>
</comment>
<dbReference type="RefSeq" id="WP_038063353.1">
    <property type="nucleotide sequence ID" value="NZ_CP008796.1"/>
</dbReference>
<keyword evidence="6 13" id="KW-1133">Transmembrane helix</keyword>
<dbReference type="Proteomes" id="UP000028481">
    <property type="component" value="Chromosome"/>
</dbReference>
<dbReference type="HAMAP" id="MF_01398">
    <property type="entry name" value="ATP_synth_b_bprime"/>
    <property type="match status" value="1"/>
</dbReference>
<dbReference type="InterPro" id="IPR002146">
    <property type="entry name" value="ATP_synth_b/b'su_bac/chlpt"/>
</dbReference>
<dbReference type="OrthoDB" id="9794968at2"/>
<dbReference type="EMBL" id="CP008796">
    <property type="protein sequence ID" value="AIH03530.1"/>
    <property type="molecule type" value="Genomic_DNA"/>
</dbReference>
<evidence type="ECO:0000256" key="12">
    <source>
        <dbReference type="ARBA" id="ARBA00037847"/>
    </source>
</evidence>
<dbReference type="eggNOG" id="COG0711">
    <property type="taxonomic scope" value="Bacteria"/>
</dbReference>
<proteinExistence type="inferred from homology"/>
<evidence type="ECO:0000256" key="6">
    <source>
        <dbReference type="ARBA" id="ARBA00022989"/>
    </source>
</evidence>